<keyword evidence="2" id="KW-1185">Reference proteome</keyword>
<comment type="caution">
    <text evidence="1">The sequence shown here is derived from an EMBL/GenBank/DDBJ whole genome shotgun (WGS) entry which is preliminary data.</text>
</comment>
<evidence type="ECO:0000313" key="1">
    <source>
        <dbReference type="EMBL" id="TYO95871.1"/>
    </source>
</evidence>
<dbReference type="AlphaFoldDB" id="A0A5S4ZSV7"/>
<evidence type="ECO:0000313" key="2">
    <source>
        <dbReference type="Proteomes" id="UP000323166"/>
    </source>
</evidence>
<proteinExistence type="predicted"/>
<accession>A0A5S4ZSV7</accession>
<dbReference type="EMBL" id="VNHM01000006">
    <property type="protein sequence ID" value="TYO95871.1"/>
    <property type="molecule type" value="Genomic_DNA"/>
</dbReference>
<name>A0A5S4ZSV7_9FIRM</name>
<reference evidence="1 2" key="1">
    <citation type="submission" date="2019-07" db="EMBL/GenBank/DDBJ databases">
        <title>Genomic Encyclopedia of Type Strains, Phase I: the one thousand microbial genomes (KMG-I) project.</title>
        <authorList>
            <person name="Kyrpides N."/>
        </authorList>
    </citation>
    <scope>NUCLEOTIDE SEQUENCE [LARGE SCALE GENOMIC DNA]</scope>
    <source>
        <strain evidence="1 2">DSM 6562</strain>
    </source>
</reference>
<sequence>MLSDFLHCLETEVIKRDPRITGLEMVYPASGQKRLQLIVSVLHLERRELRIPVTVSLEDINEGNLPPVIGVILQTVDLSTWGLWGCKHVRESVKVTA</sequence>
<protein>
    <submittedName>
        <fullName evidence="1">Uncharacterized protein</fullName>
    </submittedName>
</protein>
<dbReference type="RefSeq" id="WP_166511294.1">
    <property type="nucleotide sequence ID" value="NZ_VNHM01000006.1"/>
</dbReference>
<dbReference type="Proteomes" id="UP000323166">
    <property type="component" value="Unassembled WGS sequence"/>
</dbReference>
<organism evidence="1 2">
    <name type="scientific">Desulfallas thermosapovorans DSM 6562</name>
    <dbReference type="NCBI Taxonomy" id="1121431"/>
    <lineage>
        <taxon>Bacteria</taxon>
        <taxon>Bacillati</taxon>
        <taxon>Bacillota</taxon>
        <taxon>Clostridia</taxon>
        <taxon>Eubacteriales</taxon>
        <taxon>Desulfallaceae</taxon>
        <taxon>Desulfallas</taxon>
    </lineage>
</organism>
<gene>
    <name evidence="1" type="ORF">LX24_01260</name>
</gene>